<dbReference type="EMBL" id="VZPX01000047">
    <property type="protein sequence ID" value="KAB0476514.1"/>
    <property type="molecule type" value="Genomic_DNA"/>
</dbReference>
<evidence type="ECO:0000313" key="4">
    <source>
        <dbReference type="Proteomes" id="UP000423756"/>
    </source>
</evidence>
<feature type="domain" description="Helix-turn-helix" evidence="2">
    <location>
        <begin position="12"/>
        <end position="41"/>
    </location>
</feature>
<dbReference type="Proteomes" id="UP000423756">
    <property type="component" value="Unassembled WGS sequence"/>
</dbReference>
<dbReference type="Pfam" id="PF12728">
    <property type="entry name" value="HTH_17"/>
    <property type="match status" value="1"/>
</dbReference>
<name>A0A7V7NR60_9VIBR</name>
<evidence type="ECO:0000313" key="3">
    <source>
        <dbReference type="EMBL" id="KAB0476514.1"/>
    </source>
</evidence>
<dbReference type="AlphaFoldDB" id="A0A7V7NR60"/>
<evidence type="ECO:0000256" key="1">
    <source>
        <dbReference type="SAM" id="MobiDB-lite"/>
    </source>
</evidence>
<comment type="caution">
    <text evidence="3">The sequence shown here is derived from an EMBL/GenBank/DDBJ whole genome shotgun (WGS) entry which is preliminary data.</text>
</comment>
<dbReference type="GeneID" id="77344868"/>
<sequence>MSNLFNPDKKFTQSDVAKLLGISDRQVRNLIQQGVLPAAIGRNGMDPLACNHAYNSYLRQAKAGNQKPETDDDEEESFEKIERELKLEDKRETIAMKKAKRVLFEKSYAPIEVIVETLEQVTARVGTRLDTLLPKLKNAWPDMPPEAVEILEAVIAAVLNECADVQPNLTDYMDGDPESCPTWLDGDEENNRNQGSRVG</sequence>
<gene>
    <name evidence="3" type="ORF">F7Q91_18920</name>
</gene>
<dbReference type="InterPro" id="IPR041657">
    <property type="entry name" value="HTH_17"/>
</dbReference>
<proteinExistence type="predicted"/>
<reference evidence="3 4" key="1">
    <citation type="submission" date="2019-09" db="EMBL/GenBank/DDBJ databases">
        <title>Draft genome sequences of 48 bacterial type strains from the CCUG.</title>
        <authorList>
            <person name="Tunovic T."/>
            <person name="Pineiro-Iglesias B."/>
            <person name="Unosson C."/>
            <person name="Inganas E."/>
            <person name="Ohlen M."/>
            <person name="Cardew S."/>
            <person name="Jensie-Markopoulos S."/>
            <person name="Salva-Serra F."/>
            <person name="Jaen-Luchoro D."/>
            <person name="Karlsson R."/>
            <person name="Svensson-Stadler L."/>
            <person name="Chun J."/>
            <person name="Moore E."/>
        </authorList>
    </citation>
    <scope>NUCLEOTIDE SEQUENCE [LARGE SCALE GENOMIC DNA]</scope>
    <source>
        <strain evidence="3 4">CCUG 48643</strain>
    </source>
</reference>
<evidence type="ECO:0000259" key="2">
    <source>
        <dbReference type="Pfam" id="PF12728"/>
    </source>
</evidence>
<feature type="region of interest" description="Disordered" evidence="1">
    <location>
        <begin position="169"/>
        <end position="199"/>
    </location>
</feature>
<organism evidence="3 4">
    <name type="scientific">Vibrio chagasii</name>
    <dbReference type="NCBI Taxonomy" id="170679"/>
    <lineage>
        <taxon>Bacteria</taxon>
        <taxon>Pseudomonadati</taxon>
        <taxon>Pseudomonadota</taxon>
        <taxon>Gammaproteobacteria</taxon>
        <taxon>Vibrionales</taxon>
        <taxon>Vibrionaceae</taxon>
        <taxon>Vibrio</taxon>
    </lineage>
</organism>
<accession>A0A7V7NR60</accession>
<protein>
    <submittedName>
        <fullName evidence="3">Helix-turn-helix domain-containing protein</fullName>
    </submittedName>
</protein>
<dbReference type="RefSeq" id="WP_150897816.1">
    <property type="nucleotide sequence ID" value="NZ_AP025468.1"/>
</dbReference>